<dbReference type="PROSITE" id="PS00470">
    <property type="entry name" value="IDH_IMDH"/>
    <property type="match status" value="1"/>
</dbReference>
<dbReference type="HAMAP" id="MF_01033">
    <property type="entry name" value="LeuB_type1"/>
    <property type="match status" value="1"/>
</dbReference>
<evidence type="ECO:0000256" key="9">
    <source>
        <dbReference type="ARBA" id="ARBA00022842"/>
    </source>
</evidence>
<dbReference type="GO" id="GO:0009098">
    <property type="term" value="P:L-leucine biosynthetic process"/>
    <property type="evidence" value="ECO:0007669"/>
    <property type="project" value="UniProtKB-UniRule"/>
</dbReference>
<evidence type="ECO:0000256" key="8">
    <source>
        <dbReference type="ARBA" id="ARBA00022723"/>
    </source>
</evidence>
<evidence type="ECO:0000256" key="14">
    <source>
        <dbReference type="HAMAP-Rule" id="MF_01033"/>
    </source>
</evidence>
<comment type="pathway">
    <text evidence="3 14 15">Amino-acid biosynthesis; L-leucine biosynthesis; L-leucine from 3-methyl-2-oxobutanoate: step 3/4.</text>
</comment>
<comment type="function">
    <text evidence="14 15">Catalyzes the oxidation of 3-carboxy-2-hydroxy-4-methylpentanoate (3-isopropylmalate) to 3-carboxy-4-methyl-2-oxopentanoate. The product decarboxylates to 4-methyl-2 oxopentanoate.</text>
</comment>
<evidence type="ECO:0000313" key="18">
    <source>
        <dbReference type="Proteomes" id="UP000287352"/>
    </source>
</evidence>
<keyword evidence="12 14" id="KW-0464">Manganese</keyword>
<keyword evidence="6 14" id="KW-0432">Leucine biosynthesis</keyword>
<dbReference type="EC" id="1.1.1.85" evidence="14"/>
<dbReference type="Gene3D" id="3.40.718.10">
    <property type="entry name" value="Isopropylmalate Dehydrogenase"/>
    <property type="match status" value="1"/>
</dbReference>
<reference evidence="18" key="1">
    <citation type="submission" date="2018-12" db="EMBL/GenBank/DDBJ databases">
        <title>Tengunoibacter tsumagoiensis gen. nov., sp. nov., Dictyobacter kobayashii sp. nov., D. alpinus sp. nov., and D. joshuensis sp. nov. and description of Dictyobacteraceae fam. nov. within the order Ktedonobacterales isolated from Tengu-no-mugimeshi.</title>
        <authorList>
            <person name="Wang C.M."/>
            <person name="Zheng Y."/>
            <person name="Sakai Y."/>
            <person name="Toyoda A."/>
            <person name="Minakuchi Y."/>
            <person name="Abe K."/>
            <person name="Yokota A."/>
            <person name="Yabe S."/>
        </authorList>
    </citation>
    <scope>NUCLEOTIDE SEQUENCE [LARGE SCALE GENOMIC DNA]</scope>
    <source>
        <strain evidence="18">Uno3</strain>
    </source>
</reference>
<dbReference type="EMBL" id="BIFR01000001">
    <property type="protein sequence ID" value="GCE11863.1"/>
    <property type="molecule type" value="Genomic_DNA"/>
</dbReference>
<feature type="binding site" evidence="14">
    <location>
        <begin position="296"/>
        <end position="308"/>
    </location>
    <ligand>
        <name>NAD(+)</name>
        <dbReference type="ChEBI" id="CHEBI:57540"/>
    </ligand>
</feature>
<protein>
    <recommendedName>
        <fullName evidence="14">3-isopropylmalate dehydrogenase</fullName>
        <ecNumber evidence="14">1.1.1.85</ecNumber>
    </recommendedName>
    <alternativeName>
        <fullName evidence="14">3-IPM-DH</fullName>
    </alternativeName>
    <alternativeName>
        <fullName evidence="14">Beta-IPM dehydrogenase</fullName>
        <shortName evidence="14">IMDH</shortName>
    </alternativeName>
</protein>
<keyword evidence="7 14" id="KW-0028">Amino-acid biosynthesis</keyword>
<keyword evidence="14" id="KW-0963">Cytoplasm</keyword>
<comment type="cofactor">
    <cofactor evidence="14 15">
        <name>Mg(2+)</name>
        <dbReference type="ChEBI" id="CHEBI:18420"/>
    </cofactor>
    <cofactor evidence="14 15">
        <name>Mn(2+)</name>
        <dbReference type="ChEBI" id="CHEBI:29035"/>
    </cofactor>
    <text evidence="14 15">Binds 1 Mg(2+) or Mn(2+) ion per subunit.</text>
</comment>
<evidence type="ECO:0000256" key="12">
    <source>
        <dbReference type="ARBA" id="ARBA00023211"/>
    </source>
</evidence>
<evidence type="ECO:0000256" key="4">
    <source>
        <dbReference type="ARBA" id="ARBA00008319"/>
    </source>
</evidence>
<dbReference type="GO" id="GO:0000287">
    <property type="term" value="F:magnesium ion binding"/>
    <property type="evidence" value="ECO:0007669"/>
    <property type="project" value="InterPro"/>
</dbReference>
<comment type="caution">
    <text evidence="14">Lacks conserved residue(s) required for the propagation of feature annotation.</text>
</comment>
<dbReference type="NCBIfam" id="TIGR00169">
    <property type="entry name" value="leuB"/>
    <property type="match status" value="1"/>
</dbReference>
<feature type="binding site" evidence="14">
    <location>
        <position position="108"/>
    </location>
    <ligand>
        <name>substrate</name>
    </ligand>
</feature>
<dbReference type="PANTHER" id="PTHR42979">
    <property type="entry name" value="3-ISOPROPYLMALATE DEHYDROGENASE"/>
    <property type="match status" value="1"/>
</dbReference>
<dbReference type="GO" id="GO:0005829">
    <property type="term" value="C:cytosol"/>
    <property type="evidence" value="ECO:0007669"/>
    <property type="project" value="TreeGrafter"/>
</dbReference>
<accession>A0A401ZYF6</accession>
<dbReference type="PANTHER" id="PTHR42979:SF1">
    <property type="entry name" value="3-ISOPROPYLMALATE DEHYDROGENASE"/>
    <property type="match status" value="1"/>
</dbReference>
<comment type="catalytic activity">
    <reaction evidence="1 14 15">
        <text>(2R,3S)-3-isopropylmalate + NAD(+) = 4-methyl-2-oxopentanoate + CO2 + NADH</text>
        <dbReference type="Rhea" id="RHEA:32271"/>
        <dbReference type="ChEBI" id="CHEBI:16526"/>
        <dbReference type="ChEBI" id="CHEBI:17865"/>
        <dbReference type="ChEBI" id="CHEBI:35121"/>
        <dbReference type="ChEBI" id="CHEBI:57540"/>
        <dbReference type="ChEBI" id="CHEBI:57945"/>
        <dbReference type="EC" id="1.1.1.85"/>
    </reaction>
</comment>
<evidence type="ECO:0000313" key="17">
    <source>
        <dbReference type="EMBL" id="GCE11863.1"/>
    </source>
</evidence>
<feature type="domain" description="Isopropylmalate dehydrogenase-like" evidence="16">
    <location>
        <begin position="5"/>
        <end position="367"/>
    </location>
</feature>
<keyword evidence="10 14" id="KW-0560">Oxidoreductase</keyword>
<comment type="cofactor">
    <cofactor evidence="2">
        <name>Mn(2+)</name>
        <dbReference type="ChEBI" id="CHEBI:29035"/>
    </cofactor>
</comment>
<evidence type="ECO:0000256" key="2">
    <source>
        <dbReference type="ARBA" id="ARBA00001936"/>
    </source>
</evidence>
<keyword evidence="9 14" id="KW-0460">Magnesium</keyword>
<dbReference type="SUPFAM" id="SSF53659">
    <property type="entry name" value="Isocitrate/Isopropylmalate dehydrogenase-like"/>
    <property type="match status" value="1"/>
</dbReference>
<evidence type="ECO:0000256" key="5">
    <source>
        <dbReference type="ARBA" id="ARBA00011738"/>
    </source>
</evidence>
<name>A0A401ZYF6_9CHLR</name>
<evidence type="ECO:0000256" key="3">
    <source>
        <dbReference type="ARBA" id="ARBA00004762"/>
    </source>
</evidence>
<keyword evidence="18" id="KW-1185">Reference proteome</keyword>
<feature type="site" description="Important for catalysis" evidence="14">
    <location>
        <position position="143"/>
    </location>
</feature>
<evidence type="ECO:0000256" key="11">
    <source>
        <dbReference type="ARBA" id="ARBA00023027"/>
    </source>
</evidence>
<feature type="binding site" evidence="14">
    <location>
        <position position="233"/>
    </location>
    <ligand>
        <name>Mg(2+)</name>
        <dbReference type="ChEBI" id="CHEBI:18420"/>
    </ligand>
</feature>
<dbReference type="InterPro" id="IPR004429">
    <property type="entry name" value="Isopropylmalate_DH"/>
</dbReference>
<feature type="site" description="Important for catalysis" evidence="14">
    <location>
        <position position="201"/>
    </location>
</feature>
<dbReference type="Pfam" id="PF00180">
    <property type="entry name" value="Iso_dh"/>
    <property type="match status" value="1"/>
</dbReference>
<comment type="caution">
    <text evidence="17">The sequence shown here is derived from an EMBL/GenBank/DDBJ whole genome shotgun (WGS) entry which is preliminary data.</text>
</comment>
<dbReference type="AlphaFoldDB" id="A0A401ZYF6"/>
<dbReference type="GO" id="GO:0003862">
    <property type="term" value="F:3-isopropylmalate dehydrogenase activity"/>
    <property type="evidence" value="ECO:0007669"/>
    <property type="project" value="UniProtKB-UniRule"/>
</dbReference>
<comment type="subunit">
    <text evidence="5 14 15">Homodimer.</text>
</comment>
<dbReference type="GO" id="GO:0051287">
    <property type="term" value="F:NAD binding"/>
    <property type="evidence" value="ECO:0007669"/>
    <property type="project" value="InterPro"/>
</dbReference>
<comment type="similarity">
    <text evidence="4 14">Belongs to the isocitrate and isopropylmalate dehydrogenases family. LeuB type 1 subfamily.</text>
</comment>
<keyword evidence="11 14" id="KW-0520">NAD</keyword>
<dbReference type="InterPro" id="IPR024084">
    <property type="entry name" value="IsoPropMal-DH-like_dom"/>
</dbReference>
<comment type="subcellular location">
    <subcellularLocation>
        <location evidence="14">Cytoplasm</location>
    </subcellularLocation>
</comment>
<feature type="binding site" evidence="14">
    <location>
        <position position="233"/>
    </location>
    <ligand>
        <name>substrate</name>
    </ligand>
</feature>
<dbReference type="SMART" id="SM01329">
    <property type="entry name" value="Iso_dh"/>
    <property type="match status" value="1"/>
</dbReference>
<dbReference type="InterPro" id="IPR019818">
    <property type="entry name" value="IsoCit/isopropylmalate_DH_CS"/>
</dbReference>
<evidence type="ECO:0000256" key="6">
    <source>
        <dbReference type="ARBA" id="ARBA00022430"/>
    </source>
</evidence>
<dbReference type="RefSeq" id="WP_126579536.1">
    <property type="nucleotide sequence ID" value="NZ_BIFR01000001.1"/>
</dbReference>
<feature type="binding site" evidence="14">
    <location>
        <position position="261"/>
    </location>
    <ligand>
        <name>Mg(2+)</name>
        <dbReference type="ChEBI" id="CHEBI:18420"/>
    </ligand>
</feature>
<evidence type="ECO:0000256" key="10">
    <source>
        <dbReference type="ARBA" id="ARBA00023002"/>
    </source>
</evidence>
<dbReference type="Proteomes" id="UP000287352">
    <property type="component" value="Unassembled WGS sequence"/>
</dbReference>
<dbReference type="OrthoDB" id="9806254at2"/>
<feature type="binding site" evidence="14">
    <location>
        <position position="257"/>
    </location>
    <ligand>
        <name>Mg(2+)</name>
        <dbReference type="ChEBI" id="CHEBI:18420"/>
    </ligand>
</feature>
<evidence type="ECO:0000259" key="16">
    <source>
        <dbReference type="SMART" id="SM01329"/>
    </source>
</evidence>
<gene>
    <name evidence="17" type="primary">leuB_1</name>
    <name evidence="14" type="synonym">leuB</name>
    <name evidence="17" type="ORF">KTT_17220</name>
</gene>
<keyword evidence="8 14" id="KW-0479">Metal-binding</keyword>
<proteinExistence type="inferred from homology"/>
<feature type="binding site" evidence="14">
    <location>
        <position position="98"/>
    </location>
    <ligand>
        <name>substrate</name>
    </ligand>
</feature>
<evidence type="ECO:0000256" key="15">
    <source>
        <dbReference type="RuleBase" id="RU004445"/>
    </source>
</evidence>
<dbReference type="UniPathway" id="UPA00048">
    <property type="reaction ID" value="UER00072"/>
</dbReference>
<evidence type="ECO:0000256" key="1">
    <source>
        <dbReference type="ARBA" id="ARBA00000624"/>
    </source>
</evidence>
<feature type="binding site" evidence="14">
    <location>
        <position position="136"/>
    </location>
    <ligand>
        <name>substrate</name>
    </ligand>
</feature>
<organism evidence="17 18">
    <name type="scientific">Tengunoibacter tsumagoiensis</name>
    <dbReference type="NCBI Taxonomy" id="2014871"/>
    <lineage>
        <taxon>Bacteria</taxon>
        <taxon>Bacillati</taxon>
        <taxon>Chloroflexota</taxon>
        <taxon>Ktedonobacteria</taxon>
        <taxon>Ktedonobacterales</taxon>
        <taxon>Dictyobacteraceae</taxon>
        <taxon>Tengunoibacter</taxon>
    </lineage>
</organism>
<keyword evidence="13 14" id="KW-0100">Branched-chain amino acid biosynthesis</keyword>
<evidence type="ECO:0000256" key="13">
    <source>
        <dbReference type="ARBA" id="ARBA00023304"/>
    </source>
</evidence>
<sequence>MGNYTLTVLPGDGIGPEIVKQAVQVLQIIGERYHHTFTFQHGLVGVAAIEAEGEAISEATLALCQQSHAILFGAVGALPTYYGQQPKVKPEQALFKLRKGLQFFANLRPVQTYAELLNASTIKPEVLDGTDLVVVRELTGGLYYGHLEPPVPGKPSEIRQTEHGLEAIDTLLYTEAEIERIIRMAFEIARGRRKKVTSVDKANVLSSSVLWRRVAERVAADYPDITFEHLLVDACAMHLIRRPTAFDVIVTENLFGDILTDEASMLAGSMGMLPSASLGTRRTEHGQFGLYEPIHGSAPDIAGQDKANPIATILSAALLLRYSLGLEKEAYAIETAVSHVIKAGYRTEDLKEEGKTLVGTQEMGQRIVDALVQLSL</sequence>
<evidence type="ECO:0000256" key="7">
    <source>
        <dbReference type="ARBA" id="ARBA00022605"/>
    </source>
</evidence>
<dbReference type="FunFam" id="3.40.718.10:FF:000006">
    <property type="entry name" value="3-isopropylmalate dehydrogenase"/>
    <property type="match status" value="1"/>
</dbReference>